<keyword evidence="1" id="KW-0812">Transmembrane</keyword>
<reference evidence="3" key="1">
    <citation type="journal article" date="2010" name="PLoS Negl. Trop. Dis.">
        <title>The genome sequence of Trypanosoma brucei gambiense, causative agent of chronic human african trypanosomiasis.</title>
        <authorList>
            <person name="Jackson A.P."/>
            <person name="Sanders M."/>
            <person name="Berry A."/>
            <person name="McQuillan J."/>
            <person name="Aslett M.A."/>
            <person name="Quail M.A."/>
            <person name="Chukualim B."/>
            <person name="Capewell P."/>
            <person name="MacLeod A."/>
            <person name="Melville S.E."/>
            <person name="Gibson W."/>
            <person name="Barry J.D."/>
            <person name="Berriman M."/>
            <person name="Hertz-Fowler C."/>
        </authorList>
    </citation>
    <scope>NUCLEOTIDE SEQUENCE [LARGE SCALE GENOMIC DNA]</scope>
    <source>
        <strain evidence="3">MHOM/CI/86/DAL972</strain>
    </source>
</reference>
<name>D0A5V9_TRYB9</name>
<dbReference type="Proteomes" id="UP000002316">
    <property type="component" value="Chromosome 11"/>
</dbReference>
<evidence type="ECO:0000313" key="2">
    <source>
        <dbReference type="EMBL" id="CBH17060.1"/>
    </source>
</evidence>
<gene>
    <name evidence="2" type="ORF">TbgDal_XI1770</name>
</gene>
<feature type="transmembrane region" description="Helical" evidence="1">
    <location>
        <begin position="55"/>
        <end position="74"/>
    </location>
</feature>
<organism evidence="2 3">
    <name type="scientific">Trypanosoma brucei gambiense (strain MHOM/CI/86/DAL972)</name>
    <dbReference type="NCBI Taxonomy" id="679716"/>
    <lineage>
        <taxon>Eukaryota</taxon>
        <taxon>Discoba</taxon>
        <taxon>Euglenozoa</taxon>
        <taxon>Kinetoplastea</taxon>
        <taxon>Metakinetoplastina</taxon>
        <taxon>Trypanosomatida</taxon>
        <taxon>Trypanosomatidae</taxon>
        <taxon>Trypanosoma</taxon>
    </lineage>
</organism>
<evidence type="ECO:0000256" key="1">
    <source>
        <dbReference type="SAM" id="Phobius"/>
    </source>
</evidence>
<keyword evidence="1" id="KW-0472">Membrane</keyword>
<sequence>MSPLYSCVVCLAPHFSGACAKGKVRCGLLLLAHLCYHCFKISYSCNGGLSYGSVVHMPFGCFLYFLQFCALQVLNSDDSVAPSVLGVTTFFFFFLSVWLSHKVDCKRC</sequence>
<proteinExistence type="predicted"/>
<evidence type="ECO:0000313" key="3">
    <source>
        <dbReference type="Proteomes" id="UP000002316"/>
    </source>
</evidence>
<dbReference type="KEGG" id="tbg:TbgDal_XI1770"/>
<feature type="transmembrane region" description="Helical" evidence="1">
    <location>
        <begin position="80"/>
        <end position="99"/>
    </location>
</feature>
<dbReference type="EMBL" id="FN554974">
    <property type="protein sequence ID" value="CBH17060.1"/>
    <property type="molecule type" value="Genomic_DNA"/>
</dbReference>
<keyword evidence="1" id="KW-1133">Transmembrane helix</keyword>
<dbReference type="RefSeq" id="XP_011779324.1">
    <property type="nucleotide sequence ID" value="XM_011781022.1"/>
</dbReference>
<dbReference type="AlphaFoldDB" id="D0A5V9"/>
<accession>D0A5V9</accession>
<dbReference type="GeneID" id="23866984"/>
<protein>
    <submittedName>
        <fullName evidence="2">Uncharacterized protein</fullName>
    </submittedName>
</protein>